<name>A0ACB9QRJ9_9MYRT</name>
<keyword evidence="2" id="KW-1185">Reference proteome</keyword>
<evidence type="ECO:0000313" key="2">
    <source>
        <dbReference type="Proteomes" id="UP001057402"/>
    </source>
</evidence>
<protein>
    <submittedName>
        <fullName evidence="1">Uncharacterized protein</fullName>
    </submittedName>
</protein>
<reference evidence="2" key="1">
    <citation type="journal article" date="2023" name="Front. Plant Sci.">
        <title>Chromosomal-level genome assembly of Melastoma candidum provides insights into trichome evolution.</title>
        <authorList>
            <person name="Zhong Y."/>
            <person name="Wu W."/>
            <person name="Sun C."/>
            <person name="Zou P."/>
            <person name="Liu Y."/>
            <person name="Dai S."/>
            <person name="Zhou R."/>
        </authorList>
    </citation>
    <scope>NUCLEOTIDE SEQUENCE [LARGE SCALE GENOMIC DNA]</scope>
</reference>
<sequence>MPLNHTTFVMITEFVPAGDSCGMLSLSADTTLRTARSSCAYIGPLARFLGGKSTSANLILPVYSSSIGCDSAHLAPRGS</sequence>
<accession>A0ACB9QRJ9</accession>
<proteinExistence type="predicted"/>
<organism evidence="1 2">
    <name type="scientific">Melastoma candidum</name>
    <dbReference type="NCBI Taxonomy" id="119954"/>
    <lineage>
        <taxon>Eukaryota</taxon>
        <taxon>Viridiplantae</taxon>
        <taxon>Streptophyta</taxon>
        <taxon>Embryophyta</taxon>
        <taxon>Tracheophyta</taxon>
        <taxon>Spermatophyta</taxon>
        <taxon>Magnoliopsida</taxon>
        <taxon>eudicotyledons</taxon>
        <taxon>Gunneridae</taxon>
        <taxon>Pentapetalae</taxon>
        <taxon>rosids</taxon>
        <taxon>malvids</taxon>
        <taxon>Myrtales</taxon>
        <taxon>Melastomataceae</taxon>
        <taxon>Melastomatoideae</taxon>
        <taxon>Melastomateae</taxon>
        <taxon>Melastoma</taxon>
    </lineage>
</organism>
<dbReference type="EMBL" id="CM042884">
    <property type="protein sequence ID" value="KAI4368166.1"/>
    <property type="molecule type" value="Genomic_DNA"/>
</dbReference>
<gene>
    <name evidence="1" type="ORF">MLD38_016753</name>
</gene>
<evidence type="ECO:0000313" key="1">
    <source>
        <dbReference type="EMBL" id="KAI4368166.1"/>
    </source>
</evidence>
<dbReference type="Proteomes" id="UP001057402">
    <property type="component" value="Chromosome 5"/>
</dbReference>
<comment type="caution">
    <text evidence="1">The sequence shown here is derived from an EMBL/GenBank/DDBJ whole genome shotgun (WGS) entry which is preliminary data.</text>
</comment>